<organism evidence="1 2">
    <name type="scientific">Dyadobacter frigoris</name>
    <dbReference type="NCBI Taxonomy" id="2576211"/>
    <lineage>
        <taxon>Bacteria</taxon>
        <taxon>Pseudomonadati</taxon>
        <taxon>Bacteroidota</taxon>
        <taxon>Cytophagia</taxon>
        <taxon>Cytophagales</taxon>
        <taxon>Spirosomataceae</taxon>
        <taxon>Dyadobacter</taxon>
    </lineage>
</organism>
<gene>
    <name evidence="1" type="ORF">FDK13_18850</name>
</gene>
<comment type="caution">
    <text evidence="1">The sequence shown here is derived from an EMBL/GenBank/DDBJ whole genome shotgun (WGS) entry which is preliminary data.</text>
</comment>
<evidence type="ECO:0000313" key="1">
    <source>
        <dbReference type="EMBL" id="TKT91015.1"/>
    </source>
</evidence>
<dbReference type="Proteomes" id="UP000304900">
    <property type="component" value="Unassembled WGS sequence"/>
</dbReference>
<proteinExistence type="predicted"/>
<evidence type="ECO:0000313" key="2">
    <source>
        <dbReference type="Proteomes" id="UP000304900"/>
    </source>
</evidence>
<accession>A0A4U6D3S0</accession>
<sequence>MSTNNYAEYIETTARLAILKAKAAYTCKVHPEVLILSGDTNTEKRAYLIAQNTLKYNDKVFLLEKVTQAVKNELDLAGFACLQCELNKIVV</sequence>
<protein>
    <submittedName>
        <fullName evidence="1">Uncharacterized protein</fullName>
    </submittedName>
</protein>
<dbReference type="AlphaFoldDB" id="A0A4U6D3S0"/>
<dbReference type="EMBL" id="SZVO01000008">
    <property type="protein sequence ID" value="TKT91015.1"/>
    <property type="molecule type" value="Genomic_DNA"/>
</dbReference>
<dbReference type="Gene3D" id="1.10.10.1920">
    <property type="match status" value="1"/>
</dbReference>
<name>A0A4U6D3S0_9BACT</name>
<reference evidence="1 2" key="1">
    <citation type="submission" date="2019-05" db="EMBL/GenBank/DDBJ databases">
        <title>Dyadobacter AR-3-8 sp. nov., isolated from arctic soil.</title>
        <authorList>
            <person name="Chaudhary D.K."/>
        </authorList>
    </citation>
    <scope>NUCLEOTIDE SEQUENCE [LARGE SCALE GENOMIC DNA]</scope>
    <source>
        <strain evidence="1 2">AR-3-8</strain>
    </source>
</reference>
<dbReference type="InterPro" id="IPR048532">
    <property type="entry name" value="ea8_5-like_sf"/>
</dbReference>
<dbReference type="RefSeq" id="WP_137341558.1">
    <property type="nucleotide sequence ID" value="NZ_BSQH01000020.1"/>
</dbReference>
<keyword evidence="2" id="KW-1185">Reference proteome</keyword>
<dbReference type="OrthoDB" id="8239736at2"/>